<dbReference type="GO" id="GO:0005737">
    <property type="term" value="C:cytoplasm"/>
    <property type="evidence" value="ECO:0007669"/>
    <property type="project" value="UniProtKB-SubCell"/>
</dbReference>
<comment type="subcellular location">
    <subcellularLocation>
        <location evidence="11">Cytoplasm</location>
    </subcellularLocation>
</comment>
<dbReference type="EC" id="3.1.26.4" evidence="5 11"/>
<keyword evidence="10 11" id="KW-0460">Magnesium</keyword>
<comment type="subunit">
    <text evidence="4 11">Monomer.</text>
</comment>
<dbReference type="Proteomes" id="UP000824193">
    <property type="component" value="Unassembled WGS sequence"/>
</dbReference>
<keyword evidence="11" id="KW-0963">Cytoplasm</keyword>
<feature type="binding site" evidence="11">
    <location>
        <position position="69"/>
    </location>
    <ligand>
        <name>Mg(2+)</name>
        <dbReference type="ChEBI" id="CHEBI:18420"/>
        <label>1</label>
    </ligand>
</feature>
<dbReference type="PROSITE" id="PS50879">
    <property type="entry name" value="RNASE_H_1"/>
    <property type="match status" value="1"/>
</dbReference>
<reference evidence="13" key="2">
    <citation type="submission" date="2021-04" db="EMBL/GenBank/DDBJ databases">
        <authorList>
            <person name="Gilroy R."/>
        </authorList>
    </citation>
    <scope>NUCLEOTIDE SEQUENCE</scope>
    <source>
        <strain evidence="13">2239</strain>
    </source>
</reference>
<dbReference type="EMBL" id="DXFW01000009">
    <property type="protein sequence ID" value="HIX05148.1"/>
    <property type="molecule type" value="Genomic_DNA"/>
</dbReference>
<evidence type="ECO:0000256" key="10">
    <source>
        <dbReference type="ARBA" id="ARBA00022842"/>
    </source>
</evidence>
<evidence type="ECO:0000313" key="13">
    <source>
        <dbReference type="EMBL" id="HIX05148.1"/>
    </source>
</evidence>
<dbReference type="GO" id="GO:0000287">
    <property type="term" value="F:magnesium ion binding"/>
    <property type="evidence" value="ECO:0007669"/>
    <property type="project" value="UniProtKB-UniRule"/>
</dbReference>
<dbReference type="InterPro" id="IPR012337">
    <property type="entry name" value="RNaseH-like_sf"/>
</dbReference>
<evidence type="ECO:0000259" key="12">
    <source>
        <dbReference type="PROSITE" id="PS50879"/>
    </source>
</evidence>
<evidence type="ECO:0000256" key="8">
    <source>
        <dbReference type="ARBA" id="ARBA00022759"/>
    </source>
</evidence>
<evidence type="ECO:0000256" key="11">
    <source>
        <dbReference type="HAMAP-Rule" id="MF_00042"/>
    </source>
</evidence>
<dbReference type="InterPro" id="IPR036397">
    <property type="entry name" value="RNaseH_sf"/>
</dbReference>
<evidence type="ECO:0000256" key="4">
    <source>
        <dbReference type="ARBA" id="ARBA00011245"/>
    </source>
</evidence>
<keyword evidence="9 11" id="KW-0378">Hydrolase</keyword>
<evidence type="ECO:0000256" key="3">
    <source>
        <dbReference type="ARBA" id="ARBA00005300"/>
    </source>
</evidence>
<dbReference type="AlphaFoldDB" id="A0A9D1V396"/>
<evidence type="ECO:0000256" key="6">
    <source>
        <dbReference type="ARBA" id="ARBA00022722"/>
    </source>
</evidence>
<dbReference type="SUPFAM" id="SSF53098">
    <property type="entry name" value="Ribonuclease H-like"/>
    <property type="match status" value="1"/>
</dbReference>
<feature type="binding site" evidence="11">
    <location>
        <position position="47"/>
    </location>
    <ligand>
        <name>Mg(2+)</name>
        <dbReference type="ChEBI" id="CHEBI:18420"/>
        <label>1</label>
    </ligand>
</feature>
<dbReference type="Gene3D" id="3.30.420.10">
    <property type="entry name" value="Ribonuclease H-like superfamily/Ribonuclease H"/>
    <property type="match status" value="1"/>
</dbReference>
<feature type="domain" description="RNase H type-1" evidence="12">
    <location>
        <begin position="1"/>
        <end position="142"/>
    </location>
</feature>
<keyword evidence="6 11" id="KW-0540">Nuclease</keyword>
<dbReference type="GO" id="GO:0004523">
    <property type="term" value="F:RNA-DNA hybrid ribonuclease activity"/>
    <property type="evidence" value="ECO:0007669"/>
    <property type="project" value="UniProtKB-UniRule"/>
</dbReference>
<dbReference type="InterPro" id="IPR002156">
    <property type="entry name" value="RNaseH_domain"/>
</dbReference>
<feature type="binding site" evidence="11">
    <location>
        <position position="9"/>
    </location>
    <ligand>
        <name>Mg(2+)</name>
        <dbReference type="ChEBI" id="CHEBI:18420"/>
        <label>1</label>
    </ligand>
</feature>
<accession>A0A9D1V396</accession>
<comment type="caution">
    <text evidence="13">The sequence shown here is derived from an EMBL/GenBank/DDBJ whole genome shotgun (WGS) entry which is preliminary data.</text>
</comment>
<dbReference type="GO" id="GO:0043137">
    <property type="term" value="P:DNA replication, removal of RNA primer"/>
    <property type="evidence" value="ECO:0007669"/>
    <property type="project" value="TreeGrafter"/>
</dbReference>
<dbReference type="FunFam" id="3.30.420.10:FF:000089">
    <property type="entry name" value="Ribonuclease H"/>
    <property type="match status" value="1"/>
</dbReference>
<sequence length="149" mass="16567">MKQIEIFTDGACSGNPGPGGWGAVLRYKQHEKELSGGEAETTNNRMELTALIAALEQLKEPCEITLCSDSKYVIDGLEKGWAKGWRARGWKKADKSPALNPDLWEKLLNLAEGHVIHYKWIKGHAGHPENERCDRLAVAQSKRFGGRQA</sequence>
<evidence type="ECO:0000256" key="1">
    <source>
        <dbReference type="ARBA" id="ARBA00000077"/>
    </source>
</evidence>
<feature type="binding site" evidence="11">
    <location>
        <position position="9"/>
    </location>
    <ligand>
        <name>Mg(2+)</name>
        <dbReference type="ChEBI" id="CHEBI:18420"/>
        <label>2</label>
    </ligand>
</feature>
<dbReference type="Pfam" id="PF00075">
    <property type="entry name" value="RNase_H"/>
    <property type="match status" value="1"/>
</dbReference>
<name>A0A9D1V396_9FIRM</name>
<evidence type="ECO:0000313" key="14">
    <source>
        <dbReference type="Proteomes" id="UP000824193"/>
    </source>
</evidence>
<evidence type="ECO:0000256" key="2">
    <source>
        <dbReference type="ARBA" id="ARBA00004065"/>
    </source>
</evidence>
<evidence type="ECO:0000256" key="7">
    <source>
        <dbReference type="ARBA" id="ARBA00022723"/>
    </source>
</evidence>
<feature type="binding site" evidence="11">
    <location>
        <position position="134"/>
    </location>
    <ligand>
        <name>Mg(2+)</name>
        <dbReference type="ChEBI" id="CHEBI:18420"/>
        <label>2</label>
    </ligand>
</feature>
<dbReference type="PANTHER" id="PTHR10642">
    <property type="entry name" value="RIBONUCLEASE H1"/>
    <property type="match status" value="1"/>
</dbReference>
<comment type="catalytic activity">
    <reaction evidence="1 11">
        <text>Endonucleolytic cleavage to 5'-phosphomonoester.</text>
        <dbReference type="EC" id="3.1.26.4"/>
    </reaction>
</comment>
<comment type="cofactor">
    <cofactor evidence="11">
        <name>Mg(2+)</name>
        <dbReference type="ChEBI" id="CHEBI:18420"/>
    </cofactor>
    <text evidence="11">Binds 1 Mg(2+) ion per subunit. May bind a second metal ion at a regulatory site, or after substrate binding.</text>
</comment>
<dbReference type="NCBIfam" id="NF001236">
    <property type="entry name" value="PRK00203.1"/>
    <property type="match status" value="1"/>
</dbReference>
<comment type="function">
    <text evidence="2 11">Endonuclease that specifically degrades the RNA of RNA-DNA hybrids.</text>
</comment>
<evidence type="ECO:0000256" key="9">
    <source>
        <dbReference type="ARBA" id="ARBA00022801"/>
    </source>
</evidence>
<dbReference type="PANTHER" id="PTHR10642:SF26">
    <property type="entry name" value="RIBONUCLEASE H1"/>
    <property type="match status" value="1"/>
</dbReference>
<comment type="similarity">
    <text evidence="3 11">Belongs to the RNase H family.</text>
</comment>
<dbReference type="GO" id="GO:0003676">
    <property type="term" value="F:nucleic acid binding"/>
    <property type="evidence" value="ECO:0007669"/>
    <property type="project" value="InterPro"/>
</dbReference>
<evidence type="ECO:0000256" key="5">
    <source>
        <dbReference type="ARBA" id="ARBA00012180"/>
    </source>
</evidence>
<protein>
    <recommendedName>
        <fullName evidence="5 11">Ribonuclease H</fullName>
        <shortName evidence="11">RNase H</shortName>
        <ecNumber evidence="5 11">3.1.26.4</ecNumber>
    </recommendedName>
</protein>
<keyword evidence="7 11" id="KW-0479">Metal-binding</keyword>
<organism evidence="13 14">
    <name type="scientific">Candidatus Allofournierella pullicola</name>
    <dbReference type="NCBI Taxonomy" id="2838596"/>
    <lineage>
        <taxon>Bacteria</taxon>
        <taxon>Bacillati</taxon>
        <taxon>Bacillota</taxon>
        <taxon>Clostridia</taxon>
        <taxon>Eubacteriales</taxon>
        <taxon>Oscillospiraceae</taxon>
        <taxon>Allofournierella</taxon>
    </lineage>
</organism>
<gene>
    <name evidence="11 13" type="primary">rnhA</name>
    <name evidence="13" type="ORF">H9865_03415</name>
</gene>
<dbReference type="CDD" id="cd09278">
    <property type="entry name" value="RNase_HI_prokaryote_like"/>
    <property type="match status" value="1"/>
</dbReference>
<dbReference type="InterPro" id="IPR050092">
    <property type="entry name" value="RNase_H"/>
</dbReference>
<dbReference type="InterPro" id="IPR022892">
    <property type="entry name" value="RNaseHI"/>
</dbReference>
<proteinExistence type="inferred from homology"/>
<reference evidence="13" key="1">
    <citation type="journal article" date="2021" name="PeerJ">
        <title>Extensive microbial diversity within the chicken gut microbiome revealed by metagenomics and culture.</title>
        <authorList>
            <person name="Gilroy R."/>
            <person name="Ravi A."/>
            <person name="Getino M."/>
            <person name="Pursley I."/>
            <person name="Horton D.L."/>
            <person name="Alikhan N.F."/>
            <person name="Baker D."/>
            <person name="Gharbi K."/>
            <person name="Hall N."/>
            <person name="Watson M."/>
            <person name="Adriaenssens E.M."/>
            <person name="Foster-Nyarko E."/>
            <person name="Jarju S."/>
            <person name="Secka A."/>
            <person name="Antonio M."/>
            <person name="Oren A."/>
            <person name="Chaudhuri R.R."/>
            <person name="La Ragione R."/>
            <person name="Hildebrand F."/>
            <person name="Pallen M.J."/>
        </authorList>
    </citation>
    <scope>NUCLEOTIDE SEQUENCE</scope>
    <source>
        <strain evidence="13">2239</strain>
    </source>
</reference>
<keyword evidence="8 11" id="KW-0255">Endonuclease</keyword>
<dbReference type="HAMAP" id="MF_00042">
    <property type="entry name" value="RNase_H"/>
    <property type="match status" value="1"/>
</dbReference>